<dbReference type="PANTHER" id="PTHR10887">
    <property type="entry name" value="DNA2/NAM7 HELICASE FAMILY"/>
    <property type="match status" value="1"/>
</dbReference>
<dbReference type="GO" id="GO:0004386">
    <property type="term" value="F:helicase activity"/>
    <property type="evidence" value="ECO:0007669"/>
    <property type="project" value="InterPro"/>
</dbReference>
<accession>A0A934V4K1</accession>
<dbReference type="EMBL" id="JAENJH010000003">
    <property type="protein sequence ID" value="MBK1785502.1"/>
    <property type="molecule type" value="Genomic_DNA"/>
</dbReference>
<keyword evidence="1" id="KW-0175">Coiled coil</keyword>
<dbReference type="InterPro" id="IPR041679">
    <property type="entry name" value="DNA2/NAM7-like_C"/>
</dbReference>
<feature type="domain" description="DNA2/NAM7 helicase helicase" evidence="2">
    <location>
        <begin position="308"/>
        <end position="497"/>
    </location>
</feature>
<dbReference type="InterPro" id="IPR041677">
    <property type="entry name" value="DNA2/NAM7_AAA_11"/>
</dbReference>
<dbReference type="Gene3D" id="3.40.50.300">
    <property type="entry name" value="P-loop containing nucleotide triphosphate hydrolases"/>
    <property type="match status" value="2"/>
</dbReference>
<feature type="domain" description="DNA2/NAM7 helicase helicase" evidence="2">
    <location>
        <begin position="636"/>
        <end position="717"/>
    </location>
</feature>
<evidence type="ECO:0000313" key="5">
    <source>
        <dbReference type="Proteomes" id="UP000635245"/>
    </source>
</evidence>
<dbReference type="InterPro" id="IPR045055">
    <property type="entry name" value="DNA2/NAM7-like"/>
</dbReference>
<feature type="coiled-coil region" evidence="1">
    <location>
        <begin position="468"/>
        <end position="502"/>
    </location>
</feature>
<name>A0A934V4K1_9PSEU</name>
<keyword evidence="5" id="KW-1185">Reference proteome</keyword>
<organism evidence="4 5">
    <name type="scientific">Prauserella cavernicola</name>
    <dbReference type="NCBI Taxonomy" id="2800127"/>
    <lineage>
        <taxon>Bacteria</taxon>
        <taxon>Bacillati</taxon>
        <taxon>Actinomycetota</taxon>
        <taxon>Actinomycetes</taxon>
        <taxon>Pseudonocardiales</taxon>
        <taxon>Pseudonocardiaceae</taxon>
        <taxon>Prauserella</taxon>
    </lineage>
</organism>
<dbReference type="Proteomes" id="UP000635245">
    <property type="component" value="Unassembled WGS sequence"/>
</dbReference>
<evidence type="ECO:0000256" key="1">
    <source>
        <dbReference type="SAM" id="Coils"/>
    </source>
</evidence>
<comment type="caution">
    <text evidence="4">The sequence shown here is derived from an EMBL/GenBank/DDBJ whole genome shotgun (WGS) entry which is preliminary data.</text>
</comment>
<protein>
    <submittedName>
        <fullName evidence="4">AAA family ATPase</fullName>
    </submittedName>
</protein>
<dbReference type="SUPFAM" id="SSF52540">
    <property type="entry name" value="P-loop containing nucleoside triphosphate hydrolases"/>
    <property type="match status" value="1"/>
</dbReference>
<dbReference type="InterPro" id="IPR027417">
    <property type="entry name" value="P-loop_NTPase"/>
</dbReference>
<evidence type="ECO:0000259" key="3">
    <source>
        <dbReference type="Pfam" id="PF13087"/>
    </source>
</evidence>
<dbReference type="Pfam" id="PF13087">
    <property type="entry name" value="AAA_12"/>
    <property type="match status" value="1"/>
</dbReference>
<evidence type="ECO:0000259" key="2">
    <source>
        <dbReference type="Pfam" id="PF13086"/>
    </source>
</evidence>
<dbReference type="Pfam" id="PF13086">
    <property type="entry name" value="AAA_11"/>
    <property type="match status" value="2"/>
</dbReference>
<dbReference type="AlphaFoldDB" id="A0A934V4K1"/>
<gene>
    <name evidence="4" type="ORF">JHE00_14315</name>
</gene>
<dbReference type="RefSeq" id="WP_200318549.1">
    <property type="nucleotide sequence ID" value="NZ_JAENJH010000003.1"/>
</dbReference>
<reference evidence="4" key="1">
    <citation type="submission" date="2020-12" db="EMBL/GenBank/DDBJ databases">
        <title>Prauserella sp. ASG 168, a novel actinomycete isolated from cave rock.</title>
        <authorList>
            <person name="Suriyachadkun C."/>
        </authorList>
    </citation>
    <scope>NUCLEOTIDE SEQUENCE</scope>
    <source>
        <strain evidence="4">ASG 168</strain>
    </source>
</reference>
<dbReference type="CDD" id="cd18808">
    <property type="entry name" value="SF1_C_Upf1"/>
    <property type="match status" value="1"/>
</dbReference>
<sequence>MSRTVKLAKPVVLVPSQSFDSKLHRQARDNPGLPAGVAQIAQHLAERDGVPATVEEMSGSRSLKLYTYGYVVGMFPTRDADAYTLAWITPLRLRDHQDLARGHLLIRATWRTVTELRHVPQGSSAQWPQLTGEWAKLQRTTGDQRGVPDLDPAHERFLDTLDRLIDTTRTFNARKADDLSRFPYSGVETAGERRYSSASSYVFRMVGDRRPERGRFVQLQGEPEQRGEVTRVEGDRVTVRFDQPVDWRRLARQGDLEETPNEVVYAKQHEAVRALRTRQAENRTVLPALVDHRVAPIQQVREIPSEELDSDQLSAFRASLGVQDMLVVLGPPGTGKTRTISQVARACALSRERGRVLVTSYTNRAVDNVLAKLPKDVVVVRVGNEGKIGSDALPFLLERWAEDLRSEVLSTSEASLRGYRGLPTAVQWRAELGKQIGLLHVEVDAEAAALRQLHAARRAGGGPAQQRVEALEAELAEHGSRARQLNERLQRLLQQAARADARRAWPLVRAWSERRARARHARIEAVRSELASCGEHARHAQAQLSGALVALDVATRDLPQIRQITGQLHAIEGRRDARRRDALAALEAVRAIVRPVDEVPAVPDSDAPSTLAALTDLHARLGPRLDLLARRSTLLGEWHADASKSADQLYPELIRYADVVGATTTGAATRSEIAETEFDLAIVDEAGQIGTADLLVPVVRAKRAVLVGDHRQLPPFVDRDVVNWSNDLDDPELRALVRKSGLEILVGHLPATHIVSLTQQRRMPRVIADFISEAFYDGNLTTHVERAHADPLFTQPLAFVDTSRLPDRAERPAGGGNGSWVNHAEARLLAALASFYHARREEWALIVPYKAQLNLVRRMLGEDIPDLRTVDNNVGTVDAFQGGERDIILYGFTRSNAAGNVGFLQDLRRANVALTRAKRQLVLVGDIVTLLNARDEGFQQFACALRDHVRAHGDVRHHHDLMTMLAEKT</sequence>
<dbReference type="InterPro" id="IPR047187">
    <property type="entry name" value="SF1_C_Upf1"/>
</dbReference>
<proteinExistence type="predicted"/>
<dbReference type="PANTHER" id="PTHR10887:SF495">
    <property type="entry name" value="HELICASE SENATAXIN ISOFORM X1-RELATED"/>
    <property type="match status" value="1"/>
</dbReference>
<feature type="domain" description="DNA2/NAM7 helicase-like C-terminal" evidence="3">
    <location>
        <begin position="751"/>
        <end position="926"/>
    </location>
</feature>
<dbReference type="CDD" id="cd17934">
    <property type="entry name" value="DEXXQc_Upf1-like"/>
    <property type="match status" value="1"/>
</dbReference>
<evidence type="ECO:0000313" key="4">
    <source>
        <dbReference type="EMBL" id="MBK1785502.1"/>
    </source>
</evidence>